<dbReference type="Pfam" id="PF14561">
    <property type="entry name" value="TPR_20"/>
    <property type="match status" value="1"/>
</dbReference>
<dbReference type="OrthoDB" id="9790390at2"/>
<keyword evidence="8" id="KW-1185">Reference proteome</keyword>
<evidence type="ECO:0000313" key="7">
    <source>
        <dbReference type="EMBL" id="TXL64898.1"/>
    </source>
</evidence>
<dbReference type="Pfam" id="PF14559">
    <property type="entry name" value="TPR_19"/>
    <property type="match status" value="1"/>
</dbReference>
<dbReference type="Gene3D" id="1.25.40.10">
    <property type="entry name" value="Tetratricopeptide repeat domain"/>
    <property type="match status" value="2"/>
</dbReference>
<dbReference type="InterPro" id="IPR017937">
    <property type="entry name" value="Thioredoxin_CS"/>
</dbReference>
<keyword evidence="5" id="KW-0676">Redox-active center</keyword>
<keyword evidence="4" id="KW-1015">Disulfide bond</keyword>
<comment type="caution">
    <text evidence="7">The sequence shown here is derived from an EMBL/GenBank/DDBJ whole genome shotgun (WGS) entry which is preliminary data.</text>
</comment>
<dbReference type="AlphaFoldDB" id="A0A5C8NUQ6"/>
<accession>A0A5C8NUQ6</accession>
<dbReference type="Gene3D" id="3.40.30.10">
    <property type="entry name" value="Glutaredoxin"/>
    <property type="match status" value="1"/>
</dbReference>
<dbReference type="GO" id="GO:0015035">
    <property type="term" value="F:protein-disulfide reductase activity"/>
    <property type="evidence" value="ECO:0007669"/>
    <property type="project" value="UniProtKB-ARBA"/>
</dbReference>
<evidence type="ECO:0000313" key="8">
    <source>
        <dbReference type="Proteomes" id="UP000321548"/>
    </source>
</evidence>
<reference evidence="7 8" key="1">
    <citation type="submission" date="2019-06" db="EMBL/GenBank/DDBJ databases">
        <title>Quisquiliibacterium sp. nov., isolated from a maize field.</title>
        <authorList>
            <person name="Lin S.-Y."/>
            <person name="Tsai C.-F."/>
            <person name="Young C.-C."/>
        </authorList>
    </citation>
    <scope>NUCLEOTIDE SEQUENCE [LARGE SCALE GENOMIC DNA]</scope>
    <source>
        <strain evidence="7 8">CC-CFT501</strain>
    </source>
</reference>
<dbReference type="Proteomes" id="UP000321548">
    <property type="component" value="Unassembled WGS sequence"/>
</dbReference>
<dbReference type="PRINTS" id="PR00421">
    <property type="entry name" value="THIOREDOXIN"/>
</dbReference>
<dbReference type="InterPro" id="IPR013766">
    <property type="entry name" value="Thioredoxin_domain"/>
</dbReference>
<dbReference type="PANTHER" id="PTHR45663:SF11">
    <property type="entry name" value="GEO12009P1"/>
    <property type="match status" value="1"/>
</dbReference>
<dbReference type="RefSeq" id="WP_147705147.1">
    <property type="nucleotide sequence ID" value="NZ_VDUY01000005.1"/>
</dbReference>
<dbReference type="PROSITE" id="PS00194">
    <property type="entry name" value="THIOREDOXIN_1"/>
    <property type="match status" value="1"/>
</dbReference>
<proteinExistence type="inferred from homology"/>
<dbReference type="SUPFAM" id="SSF52833">
    <property type="entry name" value="Thioredoxin-like"/>
    <property type="match status" value="1"/>
</dbReference>
<evidence type="ECO:0000256" key="5">
    <source>
        <dbReference type="ARBA" id="ARBA00023284"/>
    </source>
</evidence>
<dbReference type="Pfam" id="PF00085">
    <property type="entry name" value="Thioredoxin"/>
    <property type="match status" value="1"/>
</dbReference>
<dbReference type="GO" id="GO:0005737">
    <property type="term" value="C:cytoplasm"/>
    <property type="evidence" value="ECO:0007669"/>
    <property type="project" value="TreeGrafter"/>
</dbReference>
<evidence type="ECO:0000256" key="4">
    <source>
        <dbReference type="ARBA" id="ARBA00023157"/>
    </source>
</evidence>
<protein>
    <submittedName>
        <fullName evidence="7">Co-chaperone YbbN</fullName>
    </submittedName>
</protein>
<comment type="similarity">
    <text evidence="1">Belongs to the thioredoxin family.</text>
</comment>
<organism evidence="7 8">
    <name type="scientific">Zeimonas arvi</name>
    <dbReference type="NCBI Taxonomy" id="2498847"/>
    <lineage>
        <taxon>Bacteria</taxon>
        <taxon>Pseudomonadati</taxon>
        <taxon>Pseudomonadota</taxon>
        <taxon>Betaproteobacteria</taxon>
        <taxon>Burkholderiales</taxon>
        <taxon>Burkholderiaceae</taxon>
        <taxon>Zeimonas</taxon>
    </lineage>
</organism>
<dbReference type="InterPro" id="IPR011990">
    <property type="entry name" value="TPR-like_helical_dom_sf"/>
</dbReference>
<keyword evidence="2" id="KW-0813">Transport</keyword>
<gene>
    <name evidence="7" type="ORF">FHP08_13250</name>
</gene>
<evidence type="ECO:0000259" key="6">
    <source>
        <dbReference type="PROSITE" id="PS51352"/>
    </source>
</evidence>
<dbReference type="EMBL" id="VDUY01000005">
    <property type="protein sequence ID" value="TXL64898.1"/>
    <property type="molecule type" value="Genomic_DNA"/>
</dbReference>
<dbReference type="PANTHER" id="PTHR45663">
    <property type="entry name" value="GEO12009P1"/>
    <property type="match status" value="1"/>
</dbReference>
<dbReference type="InterPro" id="IPR036249">
    <property type="entry name" value="Thioredoxin-like_sf"/>
</dbReference>
<dbReference type="SUPFAM" id="SSF48452">
    <property type="entry name" value="TPR-like"/>
    <property type="match status" value="1"/>
</dbReference>
<sequence length="279" mass="31028">MDTTLERFQADVIDASMQKPVLLDFWAPWCGPCKSLGPLLEKLETQYGGRFLLVKVNTDEQQQLAQHFRIRSIPAVFAFVGGQPVDQFQGALSEGQLREFIDRLLPDPADAEIEQAMQALERGDRDGAVALLQKVLATAPEHETARLLYAQVLLEGDPGAALAMLEALSDEAKGDPQVADLIARARQLAEEAHVPPPLELLTRIAENEGDLEARLELARHYVDQKAWAPALEQLLEIVKRDRAFGDDIGRKTMIEVFGMASAQPQLVAEWRRRLSSVLF</sequence>
<dbReference type="GO" id="GO:0006950">
    <property type="term" value="P:response to stress"/>
    <property type="evidence" value="ECO:0007669"/>
    <property type="project" value="UniProtKB-ARBA"/>
</dbReference>
<dbReference type="FunFam" id="3.40.30.10:FF:000001">
    <property type="entry name" value="Thioredoxin"/>
    <property type="match status" value="1"/>
</dbReference>
<evidence type="ECO:0000256" key="1">
    <source>
        <dbReference type="ARBA" id="ARBA00008987"/>
    </source>
</evidence>
<keyword evidence="3" id="KW-0249">Electron transport</keyword>
<feature type="domain" description="Thioredoxin" evidence="6">
    <location>
        <begin position="1"/>
        <end position="106"/>
    </location>
</feature>
<name>A0A5C8NUQ6_9BURK</name>
<dbReference type="CDD" id="cd02956">
    <property type="entry name" value="ybbN"/>
    <property type="match status" value="1"/>
</dbReference>
<dbReference type="PROSITE" id="PS51352">
    <property type="entry name" value="THIOREDOXIN_2"/>
    <property type="match status" value="1"/>
</dbReference>
<evidence type="ECO:0000256" key="2">
    <source>
        <dbReference type="ARBA" id="ARBA00022448"/>
    </source>
</evidence>
<evidence type="ECO:0000256" key="3">
    <source>
        <dbReference type="ARBA" id="ARBA00022982"/>
    </source>
</evidence>